<feature type="transmembrane region" description="Helical" evidence="1">
    <location>
        <begin position="102"/>
        <end position="122"/>
    </location>
</feature>
<dbReference type="OrthoDB" id="9098935at2"/>
<evidence type="ECO:0000313" key="3">
    <source>
        <dbReference type="Proteomes" id="UP000191418"/>
    </source>
</evidence>
<sequence length="168" mass="18614">MSTWQSLVKSVAPTIGAALGGPAGGMAVKFLADQLLGDSEASENEVAKFIGSASHEQLLQLKQLDQQFAIRMRELDIDVFRQEIADRQNARELFKVNIWPQIMLSALFILGYFAIMGLLVHYADLTINDRVFGILNTVIGVLTAAIPMILQFWFGSSQGSKEKDRQKL</sequence>
<reference evidence="2 3" key="1">
    <citation type="submission" date="2017-01" db="EMBL/GenBank/DDBJ databases">
        <title>Genome Sequencing of a Marine Spirillum, Oceanospirillum multiglobuliferum ATCC 33336, from Japan.</title>
        <authorList>
            <person name="Carney J.G."/>
            <person name="Trachtenberg A.M."/>
            <person name="Rheaume B.A."/>
            <person name="Linnane J.D."/>
            <person name="Pitts N.L."/>
            <person name="Mykles D.L."/>
            <person name="Maclea K.S."/>
        </authorList>
    </citation>
    <scope>NUCLEOTIDE SEQUENCE [LARGE SCALE GENOMIC DNA]</scope>
    <source>
        <strain evidence="2 3">ATCC 33336</strain>
    </source>
</reference>
<evidence type="ECO:0000256" key="1">
    <source>
        <dbReference type="SAM" id="Phobius"/>
    </source>
</evidence>
<keyword evidence="3" id="KW-1185">Reference proteome</keyword>
<gene>
    <name evidence="2" type="ORF">BTE48_01100</name>
</gene>
<evidence type="ECO:0000313" key="2">
    <source>
        <dbReference type="EMBL" id="OPX57057.1"/>
    </source>
</evidence>
<dbReference type="STRING" id="64969.SAMN02745127_02083"/>
<accession>A0A1T4QYJ9</accession>
<dbReference type="RefSeq" id="WP_078745665.1">
    <property type="nucleotide sequence ID" value="NZ_FUXG01000013.1"/>
</dbReference>
<dbReference type="Proteomes" id="UP000191418">
    <property type="component" value="Unassembled WGS sequence"/>
</dbReference>
<name>A0A1T4QYJ9_9GAMM</name>
<organism evidence="2 3">
    <name type="scientific">Oceanospirillum multiglobuliferum</name>
    <dbReference type="NCBI Taxonomy" id="64969"/>
    <lineage>
        <taxon>Bacteria</taxon>
        <taxon>Pseudomonadati</taxon>
        <taxon>Pseudomonadota</taxon>
        <taxon>Gammaproteobacteria</taxon>
        <taxon>Oceanospirillales</taxon>
        <taxon>Oceanospirillaceae</taxon>
        <taxon>Oceanospirillum</taxon>
    </lineage>
</organism>
<protein>
    <submittedName>
        <fullName evidence="2">Uncharacterized protein</fullName>
    </submittedName>
</protein>
<dbReference type="EMBL" id="MTSM01000001">
    <property type="protein sequence ID" value="OPX57057.1"/>
    <property type="molecule type" value="Genomic_DNA"/>
</dbReference>
<keyword evidence="1" id="KW-0812">Transmembrane</keyword>
<proteinExistence type="predicted"/>
<dbReference type="AlphaFoldDB" id="A0A1T4QYJ9"/>
<feature type="transmembrane region" description="Helical" evidence="1">
    <location>
        <begin position="134"/>
        <end position="155"/>
    </location>
</feature>
<comment type="caution">
    <text evidence="2">The sequence shown here is derived from an EMBL/GenBank/DDBJ whole genome shotgun (WGS) entry which is preliminary data.</text>
</comment>
<keyword evidence="1" id="KW-0472">Membrane</keyword>
<keyword evidence="1" id="KW-1133">Transmembrane helix</keyword>